<dbReference type="EMBL" id="JAMXLR010000020">
    <property type="protein sequence ID" value="MCO6043277.1"/>
    <property type="molecule type" value="Genomic_DNA"/>
</dbReference>
<feature type="region of interest" description="Disordered" evidence="1">
    <location>
        <begin position="339"/>
        <end position="360"/>
    </location>
</feature>
<dbReference type="AlphaFoldDB" id="A0A9X2F6P2"/>
<dbReference type="NCBIfam" id="TIGR04294">
    <property type="entry name" value="pre_pil_HX9DG"/>
    <property type="match status" value="1"/>
</dbReference>
<dbReference type="PROSITE" id="PS00409">
    <property type="entry name" value="PROKAR_NTER_METHYL"/>
    <property type="match status" value="1"/>
</dbReference>
<dbReference type="Proteomes" id="UP001155241">
    <property type="component" value="Unassembled WGS sequence"/>
</dbReference>
<dbReference type="InterPro" id="IPR027558">
    <property type="entry name" value="Pre_pil_HX9DG_C"/>
</dbReference>
<organism evidence="3 4">
    <name type="scientific">Aeoliella straminimaris</name>
    <dbReference type="NCBI Taxonomy" id="2954799"/>
    <lineage>
        <taxon>Bacteria</taxon>
        <taxon>Pseudomonadati</taxon>
        <taxon>Planctomycetota</taxon>
        <taxon>Planctomycetia</taxon>
        <taxon>Pirellulales</taxon>
        <taxon>Lacipirellulaceae</taxon>
        <taxon>Aeoliella</taxon>
    </lineage>
</organism>
<evidence type="ECO:0000256" key="1">
    <source>
        <dbReference type="SAM" id="MobiDB-lite"/>
    </source>
</evidence>
<evidence type="ECO:0000313" key="4">
    <source>
        <dbReference type="Proteomes" id="UP001155241"/>
    </source>
</evidence>
<sequence length="360" mass="39073">MWCSFANKRSRPTGFTLVELLVVIAIIGILVALLLPAVQAAREAARRMQCTNHLKQLSLAALNYESSYGELPAARIGCDGYLDPCDKLPQSGNISGVNLKTQGASVFVQLLPYMEQQALFDRLDIENKTIWDAGQWNGWLSDPNIIAAVGTSLPELKCPSDGELKEYADYSHQAAGTQVRAATGSYAGVAGDVGPPNGPDPLFDDRTDTKGRAYDLKYNNSGVFFYVRHIKLREITDGTSNTMFFGETIDGHGRLAEDGSGDLLASNIWTNGNRCNSSMRTTVNPLNTIPELGESIQNSGTRTHCGFNSRHPGGANFGMGDGSVSYLTEDVSEDVYRQMSTRQSNADDYIETVPTSPGPR</sequence>
<dbReference type="SUPFAM" id="SSF54523">
    <property type="entry name" value="Pili subunits"/>
    <property type="match status" value="1"/>
</dbReference>
<dbReference type="Gene3D" id="3.30.700.10">
    <property type="entry name" value="Glycoprotein, Type 4 Pilin"/>
    <property type="match status" value="1"/>
</dbReference>
<comment type="caution">
    <text evidence="3">The sequence shown here is derived from an EMBL/GenBank/DDBJ whole genome shotgun (WGS) entry which is preliminary data.</text>
</comment>
<dbReference type="PANTHER" id="PTHR30093">
    <property type="entry name" value="GENERAL SECRETION PATHWAY PROTEIN G"/>
    <property type="match status" value="1"/>
</dbReference>
<gene>
    <name evidence="3" type="ORF">NG895_05105</name>
</gene>
<dbReference type="InterPro" id="IPR012902">
    <property type="entry name" value="N_methyl_site"/>
</dbReference>
<name>A0A9X2F6P2_9BACT</name>
<dbReference type="PANTHER" id="PTHR30093:SF2">
    <property type="entry name" value="TYPE II SECRETION SYSTEM PROTEIN H"/>
    <property type="match status" value="1"/>
</dbReference>
<dbReference type="Pfam" id="PF07963">
    <property type="entry name" value="N_methyl"/>
    <property type="match status" value="1"/>
</dbReference>
<dbReference type="InterPro" id="IPR045584">
    <property type="entry name" value="Pilin-like"/>
</dbReference>
<evidence type="ECO:0000259" key="2">
    <source>
        <dbReference type="Pfam" id="PF07596"/>
    </source>
</evidence>
<keyword evidence="4" id="KW-1185">Reference proteome</keyword>
<evidence type="ECO:0000313" key="3">
    <source>
        <dbReference type="EMBL" id="MCO6043277.1"/>
    </source>
</evidence>
<feature type="domain" description="DUF1559" evidence="2">
    <location>
        <begin position="39"/>
        <end position="331"/>
    </location>
</feature>
<dbReference type="Pfam" id="PF07596">
    <property type="entry name" value="SBP_bac_10"/>
    <property type="match status" value="1"/>
</dbReference>
<dbReference type="RefSeq" id="WP_252851380.1">
    <property type="nucleotide sequence ID" value="NZ_JAMXLR010000020.1"/>
</dbReference>
<proteinExistence type="predicted"/>
<dbReference type="NCBIfam" id="TIGR02532">
    <property type="entry name" value="IV_pilin_GFxxxE"/>
    <property type="match status" value="1"/>
</dbReference>
<dbReference type="InterPro" id="IPR011453">
    <property type="entry name" value="DUF1559"/>
</dbReference>
<protein>
    <submittedName>
        <fullName evidence="3">DUF1559 domain-containing protein</fullName>
    </submittedName>
</protein>
<accession>A0A9X2F6P2</accession>
<reference evidence="3" key="1">
    <citation type="submission" date="2022-06" db="EMBL/GenBank/DDBJ databases">
        <title>Aeoliella straminimaris, a novel planctomycete from sediments.</title>
        <authorList>
            <person name="Vitorino I.R."/>
            <person name="Lage O.M."/>
        </authorList>
    </citation>
    <scope>NUCLEOTIDE SEQUENCE</scope>
    <source>
        <strain evidence="3">ICT_H6.2</strain>
    </source>
</reference>